<accession>A0A0M3J5H9</accession>
<dbReference type="SUPFAM" id="SSF56973">
    <property type="entry name" value="Aerolisin/ETX pore-forming domain"/>
    <property type="match status" value="1"/>
</dbReference>
<organism evidence="3">
    <name type="scientific">Anisakis simplex</name>
    <name type="common">Herring worm</name>
    <dbReference type="NCBI Taxonomy" id="6269"/>
    <lineage>
        <taxon>Eukaryota</taxon>
        <taxon>Metazoa</taxon>
        <taxon>Ecdysozoa</taxon>
        <taxon>Nematoda</taxon>
        <taxon>Chromadorea</taxon>
        <taxon>Rhabditida</taxon>
        <taxon>Spirurina</taxon>
        <taxon>Ascaridomorpha</taxon>
        <taxon>Ascaridoidea</taxon>
        <taxon>Anisakidae</taxon>
        <taxon>Anisakis</taxon>
        <taxon>Anisakis simplex complex</taxon>
    </lineage>
</organism>
<dbReference type="OrthoDB" id="5848184at2759"/>
<dbReference type="Proteomes" id="UP000267096">
    <property type="component" value="Unassembled WGS sequence"/>
</dbReference>
<reference evidence="3" key="1">
    <citation type="submission" date="2017-02" db="UniProtKB">
        <authorList>
            <consortium name="WormBaseParasite"/>
        </authorList>
    </citation>
    <scope>IDENTIFICATION</scope>
</reference>
<reference evidence="1 2" key="2">
    <citation type="submission" date="2018-11" db="EMBL/GenBank/DDBJ databases">
        <authorList>
            <consortium name="Pathogen Informatics"/>
        </authorList>
    </citation>
    <scope>NUCLEOTIDE SEQUENCE [LARGE SCALE GENOMIC DNA]</scope>
</reference>
<dbReference type="AlphaFoldDB" id="A0A0M3J5H9"/>
<dbReference type="WBParaSite" id="ASIM_0000281001-mRNA-1">
    <property type="protein sequence ID" value="ASIM_0000281001-mRNA-1"/>
    <property type="gene ID" value="ASIM_0000281001"/>
</dbReference>
<sequence length="92" mass="10479">MYFRNFTVECRLSGRVIVTVTNLKENNCLVTILEGKLADIIRGLPNSAAMGFVIKNDIVTYTTKGVCKFKYGIEQIVKITDHAILPNMYRRH</sequence>
<protein>
    <submittedName>
        <fullName evidence="3">DNA-binding protein</fullName>
    </submittedName>
</protein>
<name>A0A0M3J5H9_ANISI</name>
<proteinExistence type="predicted"/>
<dbReference type="EMBL" id="UYRR01003673">
    <property type="protein sequence ID" value="VDK20354.1"/>
    <property type="molecule type" value="Genomic_DNA"/>
</dbReference>
<gene>
    <name evidence="1" type="ORF">ASIM_LOCUS2662</name>
</gene>
<dbReference type="PANTHER" id="PTHR39369">
    <property type="entry name" value="LIN-24 (TWENTY-FOUR) LIKE"/>
    <property type="match status" value="1"/>
</dbReference>
<dbReference type="PANTHER" id="PTHR39369:SF6">
    <property type="entry name" value="LIN-24 (TWENTY-FOUR) LIKE"/>
    <property type="match status" value="1"/>
</dbReference>
<keyword evidence="2" id="KW-1185">Reference proteome</keyword>
<evidence type="ECO:0000313" key="1">
    <source>
        <dbReference type="EMBL" id="VDK20354.1"/>
    </source>
</evidence>
<evidence type="ECO:0000313" key="3">
    <source>
        <dbReference type="WBParaSite" id="ASIM_0000281001-mRNA-1"/>
    </source>
</evidence>
<evidence type="ECO:0000313" key="2">
    <source>
        <dbReference type="Proteomes" id="UP000267096"/>
    </source>
</evidence>